<evidence type="ECO:0000313" key="1">
    <source>
        <dbReference type="EMBL" id="MUG70354.1"/>
    </source>
</evidence>
<gene>
    <name evidence="1" type="ORF">GNP93_06640</name>
</gene>
<dbReference type="Proteomes" id="UP000450917">
    <property type="component" value="Unassembled WGS sequence"/>
</dbReference>
<keyword evidence="2" id="KW-1185">Reference proteome</keyword>
<protein>
    <submittedName>
        <fullName evidence="1">Uncharacterized protein</fullName>
    </submittedName>
</protein>
<comment type="caution">
    <text evidence="1">The sequence shown here is derived from an EMBL/GenBank/DDBJ whole genome shotgun (WGS) entry which is preliminary data.</text>
</comment>
<reference evidence="1 2" key="1">
    <citation type="submission" date="2019-11" db="EMBL/GenBank/DDBJ databases">
        <title>Draft genome sequences of five Paenibacillus species of dairy origin.</title>
        <authorList>
            <person name="Olajide A.M."/>
            <person name="Chen S."/>
            <person name="Lapointe G."/>
        </authorList>
    </citation>
    <scope>NUCLEOTIDE SEQUENCE [LARGE SCALE GENOMIC DNA]</scope>
    <source>
        <strain evidence="1 2">2CS3</strain>
    </source>
</reference>
<sequence length="56" mass="6327">MLTLIVLLVAALYAGVRLLTFVYYKKHDISLAQIDEALAGRFKEVSHESQKTHPID</sequence>
<organism evidence="1 2">
    <name type="scientific">Paenibacillus validus</name>
    <dbReference type="NCBI Taxonomy" id="44253"/>
    <lineage>
        <taxon>Bacteria</taxon>
        <taxon>Bacillati</taxon>
        <taxon>Bacillota</taxon>
        <taxon>Bacilli</taxon>
        <taxon>Bacillales</taxon>
        <taxon>Paenibacillaceae</taxon>
        <taxon>Paenibacillus</taxon>
    </lineage>
</organism>
<proteinExistence type="predicted"/>
<accession>A0A7X2Z8P1</accession>
<dbReference type="EMBL" id="WNZX01000004">
    <property type="protein sequence ID" value="MUG70354.1"/>
    <property type="molecule type" value="Genomic_DNA"/>
</dbReference>
<dbReference type="RefSeq" id="WP_155614303.1">
    <property type="nucleotide sequence ID" value="NZ_JBDLZV010000001.1"/>
</dbReference>
<name>A0A7X2Z8P1_9BACL</name>
<dbReference type="AlphaFoldDB" id="A0A7X2Z8P1"/>
<evidence type="ECO:0000313" key="2">
    <source>
        <dbReference type="Proteomes" id="UP000450917"/>
    </source>
</evidence>